<proteinExistence type="predicted"/>
<evidence type="ECO:0000313" key="1">
    <source>
        <dbReference type="EMBL" id="KZS99680.1"/>
    </source>
</evidence>
<name>A0A165AUC9_9APHY</name>
<reference evidence="1 2" key="1">
    <citation type="journal article" date="2016" name="Mol. Biol. Evol.">
        <title>Comparative Genomics of Early-Diverging Mushroom-Forming Fungi Provides Insights into the Origins of Lignocellulose Decay Capabilities.</title>
        <authorList>
            <person name="Nagy L.G."/>
            <person name="Riley R."/>
            <person name="Tritt A."/>
            <person name="Adam C."/>
            <person name="Daum C."/>
            <person name="Floudas D."/>
            <person name="Sun H."/>
            <person name="Yadav J.S."/>
            <person name="Pangilinan J."/>
            <person name="Larsson K.H."/>
            <person name="Matsuura K."/>
            <person name="Barry K."/>
            <person name="Labutti K."/>
            <person name="Kuo R."/>
            <person name="Ohm R.A."/>
            <person name="Bhattacharya S.S."/>
            <person name="Shirouzu T."/>
            <person name="Yoshinaga Y."/>
            <person name="Martin F.M."/>
            <person name="Grigoriev I.V."/>
            <person name="Hibbett D.S."/>
        </authorList>
    </citation>
    <scope>NUCLEOTIDE SEQUENCE [LARGE SCALE GENOMIC DNA]</scope>
    <source>
        <strain evidence="1 2">93-53</strain>
    </source>
</reference>
<dbReference type="GeneID" id="63827383"/>
<dbReference type="RefSeq" id="XP_040757421.1">
    <property type="nucleotide sequence ID" value="XM_040910354.1"/>
</dbReference>
<dbReference type="AlphaFoldDB" id="A0A165AUC9"/>
<evidence type="ECO:0000313" key="2">
    <source>
        <dbReference type="Proteomes" id="UP000076871"/>
    </source>
</evidence>
<organism evidence="1 2">
    <name type="scientific">Laetiporus sulphureus 93-53</name>
    <dbReference type="NCBI Taxonomy" id="1314785"/>
    <lineage>
        <taxon>Eukaryota</taxon>
        <taxon>Fungi</taxon>
        <taxon>Dikarya</taxon>
        <taxon>Basidiomycota</taxon>
        <taxon>Agaricomycotina</taxon>
        <taxon>Agaricomycetes</taxon>
        <taxon>Polyporales</taxon>
        <taxon>Laetiporus</taxon>
    </lineage>
</organism>
<dbReference type="InParanoid" id="A0A165AUC9"/>
<keyword evidence="2" id="KW-1185">Reference proteome</keyword>
<sequence length="128" mass="14100">MGCAWESGGSVLRSRCKQLVFRQAPCLCTALVLCAAIVHARTGSRLLQDELPSRSRCPPSRFKLEHAKSSTQRRPRLTATVNVRGNRYEADGQSHDGERKGGGKLRASSLSSYLRVRSMHACAFILTL</sequence>
<dbReference type="EMBL" id="KV427734">
    <property type="protein sequence ID" value="KZS99680.1"/>
    <property type="molecule type" value="Genomic_DNA"/>
</dbReference>
<gene>
    <name evidence="1" type="ORF">LAESUDRAFT_732986</name>
</gene>
<accession>A0A165AUC9</accession>
<protein>
    <submittedName>
        <fullName evidence="1">Uncharacterized protein</fullName>
    </submittedName>
</protein>
<dbReference type="Proteomes" id="UP000076871">
    <property type="component" value="Unassembled WGS sequence"/>
</dbReference>